<dbReference type="PANTHER" id="PTHR31862">
    <property type="entry name" value="UPF0261 DOMAIN PROTEIN (AFU_ORTHOLOGUE AFUA_1G10120)"/>
    <property type="match status" value="1"/>
</dbReference>
<evidence type="ECO:0000313" key="2">
    <source>
        <dbReference type="EMBL" id="GHC62294.1"/>
    </source>
</evidence>
<name>A0A918WNU0_9BACT</name>
<dbReference type="EMBL" id="BMXI01000015">
    <property type="protein sequence ID" value="GHC62294.1"/>
    <property type="molecule type" value="Genomic_DNA"/>
</dbReference>
<dbReference type="InterPro" id="IPR051353">
    <property type="entry name" value="Tobamovirus_resist_UPF0261"/>
</dbReference>
<reference evidence="2" key="2">
    <citation type="submission" date="2020-09" db="EMBL/GenBank/DDBJ databases">
        <authorList>
            <person name="Sun Q."/>
            <person name="Kim S."/>
        </authorList>
    </citation>
    <scope>NUCLEOTIDE SEQUENCE</scope>
    <source>
        <strain evidence="2">KCTC 12988</strain>
    </source>
</reference>
<reference evidence="2" key="1">
    <citation type="journal article" date="2014" name="Int. J. Syst. Evol. Microbiol.">
        <title>Complete genome sequence of Corynebacterium casei LMG S-19264T (=DSM 44701T), isolated from a smear-ripened cheese.</title>
        <authorList>
            <consortium name="US DOE Joint Genome Institute (JGI-PGF)"/>
            <person name="Walter F."/>
            <person name="Albersmeier A."/>
            <person name="Kalinowski J."/>
            <person name="Ruckert C."/>
        </authorList>
    </citation>
    <scope>NUCLEOTIDE SEQUENCE</scope>
    <source>
        <strain evidence="2">KCTC 12988</strain>
    </source>
</reference>
<dbReference type="GO" id="GO:0003824">
    <property type="term" value="F:catalytic activity"/>
    <property type="evidence" value="ECO:0007669"/>
    <property type="project" value="InterPro"/>
</dbReference>
<organism evidence="2 3">
    <name type="scientific">Roseibacillus persicicus</name>
    <dbReference type="NCBI Taxonomy" id="454148"/>
    <lineage>
        <taxon>Bacteria</taxon>
        <taxon>Pseudomonadati</taxon>
        <taxon>Verrucomicrobiota</taxon>
        <taxon>Verrucomicrobiia</taxon>
        <taxon>Verrucomicrobiales</taxon>
        <taxon>Verrucomicrobiaceae</taxon>
        <taxon>Roseibacillus</taxon>
    </lineage>
</organism>
<accession>A0A918WNU0</accession>
<keyword evidence="3" id="KW-1185">Reference proteome</keyword>
<protein>
    <recommendedName>
        <fullName evidence="1">TIM-barrel domain-containing protein</fullName>
    </recommendedName>
</protein>
<dbReference type="InterPro" id="IPR013785">
    <property type="entry name" value="Aldolase_TIM"/>
</dbReference>
<dbReference type="PIRSF" id="PIRSF034452">
    <property type="entry name" value="TIM-br_sig_trnsd"/>
    <property type="match status" value="1"/>
</dbReference>
<dbReference type="Gene3D" id="3.20.20.70">
    <property type="entry name" value="Aldolase class I"/>
    <property type="match status" value="1"/>
</dbReference>
<dbReference type="PANTHER" id="PTHR31862:SF1">
    <property type="entry name" value="UPF0261 DOMAIN PROTEIN (AFU_ORTHOLOGUE AFUA_1G10120)"/>
    <property type="match status" value="1"/>
</dbReference>
<dbReference type="InterPro" id="IPR009215">
    <property type="entry name" value="TIM-br_IGPS-like"/>
</dbReference>
<proteinExistence type="predicted"/>
<dbReference type="Proteomes" id="UP000644507">
    <property type="component" value="Unassembled WGS sequence"/>
</dbReference>
<feature type="domain" description="TIM-barrel" evidence="1">
    <location>
        <begin position="17"/>
        <end position="283"/>
    </location>
</feature>
<comment type="caution">
    <text evidence="2">The sequence shown here is derived from an EMBL/GenBank/DDBJ whole genome shotgun (WGS) entry which is preliminary data.</text>
</comment>
<evidence type="ECO:0000259" key="1">
    <source>
        <dbReference type="Pfam" id="PF09370"/>
    </source>
</evidence>
<evidence type="ECO:0000313" key="3">
    <source>
        <dbReference type="Proteomes" id="UP000644507"/>
    </source>
</evidence>
<dbReference type="AlphaFoldDB" id="A0A918WNU0"/>
<dbReference type="InterPro" id="IPR015813">
    <property type="entry name" value="Pyrv/PenolPyrv_kinase-like_dom"/>
</dbReference>
<gene>
    <name evidence="2" type="ORF">GCM10007100_32110</name>
</gene>
<sequence length="299" mass="31742">MPNPWTGVGNPYTREEVIARLQDTLAKGEPIIAAGAGTGISAKFIEKGGADLIIIYNSGRYRMMGHGSIAGIMGYGDANAVAMEIGEYEVLPVVQEIPVICGVHCTDPRRRMWHWLQQVKDMGFSGMNNFPTHSIIDGDFRKQLEETGMGTYKEIETVALSRKMDLFSIVYVASPEEAKAMAEAGADVIIAHVGCTTGGSIGVTDAAMSLEDAAIATQQIIDAGKSVRKDVIYLSHGGPIATPADAAFINEKTDAVGFVGASSLERMAVEESLTDLTRQFKAIPLERKGSAVSAGGSGN</sequence>
<dbReference type="SUPFAM" id="SSF51621">
    <property type="entry name" value="Phosphoenolpyruvate/pyruvate domain"/>
    <property type="match status" value="1"/>
</dbReference>
<dbReference type="RefSeq" id="WP_189572158.1">
    <property type="nucleotide sequence ID" value="NZ_BMXI01000015.1"/>
</dbReference>
<dbReference type="Pfam" id="PF09370">
    <property type="entry name" value="PEP_hydrolase"/>
    <property type="match status" value="1"/>
</dbReference>